<dbReference type="Proteomes" id="UP001597468">
    <property type="component" value="Unassembled WGS sequence"/>
</dbReference>
<accession>A0ABW5IYG3</accession>
<dbReference type="Pfam" id="PF16410">
    <property type="entry name" value="DUF5018"/>
    <property type="match status" value="1"/>
</dbReference>
<dbReference type="EMBL" id="JBHULT010000009">
    <property type="protein sequence ID" value="MFD2518229.1"/>
    <property type="molecule type" value="Genomic_DNA"/>
</dbReference>
<evidence type="ECO:0000259" key="1">
    <source>
        <dbReference type="Pfam" id="PF16410"/>
    </source>
</evidence>
<comment type="caution">
    <text evidence="2">The sequence shown here is derived from an EMBL/GenBank/DDBJ whole genome shotgun (WGS) entry which is preliminary data.</text>
</comment>
<proteinExistence type="predicted"/>
<dbReference type="InterPro" id="IPR032186">
    <property type="entry name" value="DUF5018"/>
</dbReference>
<keyword evidence="3" id="KW-1185">Reference proteome</keyword>
<organism evidence="2 3">
    <name type="scientific">Salinimicrobium flavum</name>
    <dbReference type="NCBI Taxonomy" id="1737065"/>
    <lineage>
        <taxon>Bacteria</taxon>
        <taxon>Pseudomonadati</taxon>
        <taxon>Bacteroidota</taxon>
        <taxon>Flavobacteriia</taxon>
        <taxon>Flavobacteriales</taxon>
        <taxon>Flavobacteriaceae</taxon>
        <taxon>Salinimicrobium</taxon>
    </lineage>
</organism>
<sequence length="414" mass="46605">MKKLAAFFILIFCLSCSQEEEEPRVLSSENQITSFALNFAGENIAGEIDQHERTIVFQTDGKDVSSLTPSVNISPKARIEPASGVAQDFTSTVPYTVYAEDGIPNVYRVTINNRPISANNEINSFSFVVDGETIEADIDRTNGIIKADVTFTDIKELSPVISIPGYASIDPPAETVVDFTTPVTYTVTAENGDSRKYVVKVNEPEIQSVIHQYFPGNQSFFVGAKAGIMGRFLMNEGEDPDVYLLDGTSKYTLNELEYHFSYSDTHTGIDYYAVSFVIPDDTPTNIYKVVLEKQGYRVEFDNFDVNLEDAPNPTSLSQEVFSREDVLSIYGENLTAGIIIPSDGQHYLIFNYTTEYTKVDIRVNEEKTEMNFTPDYNYDRLYPAYFAREPEEKIITFFDPVSKRIGRSIKTVFK</sequence>
<name>A0ABW5IYG3_9FLAO</name>
<dbReference type="RefSeq" id="WP_380751952.1">
    <property type="nucleotide sequence ID" value="NZ_JBHULT010000009.1"/>
</dbReference>
<feature type="domain" description="DUF5018" evidence="1">
    <location>
        <begin position="24"/>
        <end position="109"/>
    </location>
</feature>
<evidence type="ECO:0000313" key="2">
    <source>
        <dbReference type="EMBL" id="MFD2518229.1"/>
    </source>
</evidence>
<evidence type="ECO:0000313" key="3">
    <source>
        <dbReference type="Proteomes" id="UP001597468"/>
    </source>
</evidence>
<protein>
    <submittedName>
        <fullName evidence="2">DUF5018 domain-containing protein</fullName>
    </submittedName>
</protein>
<dbReference type="Gene3D" id="2.60.40.2340">
    <property type="match status" value="2"/>
</dbReference>
<reference evidence="3" key="1">
    <citation type="journal article" date="2019" name="Int. J. Syst. Evol. Microbiol.">
        <title>The Global Catalogue of Microorganisms (GCM) 10K type strain sequencing project: providing services to taxonomists for standard genome sequencing and annotation.</title>
        <authorList>
            <consortium name="The Broad Institute Genomics Platform"/>
            <consortium name="The Broad Institute Genome Sequencing Center for Infectious Disease"/>
            <person name="Wu L."/>
            <person name="Ma J."/>
        </authorList>
    </citation>
    <scope>NUCLEOTIDE SEQUENCE [LARGE SCALE GENOMIC DNA]</scope>
    <source>
        <strain evidence="3">KCTC 42585</strain>
    </source>
</reference>
<gene>
    <name evidence="2" type="ORF">ACFSTG_10025</name>
</gene>